<keyword evidence="6" id="KW-1185">Reference proteome</keyword>
<dbReference type="InterPro" id="IPR008922">
    <property type="entry name" value="Di-copper_centre_dom_sf"/>
</dbReference>
<evidence type="ECO:0000256" key="1">
    <source>
        <dbReference type="ARBA" id="ARBA00022723"/>
    </source>
</evidence>
<keyword evidence="2" id="KW-0186">Copper</keyword>
<reference evidence="5 6" key="1">
    <citation type="submission" date="2024-04" db="EMBL/GenBank/DDBJ databases">
        <title>Phyllosticta paracitricarpa is synonymous to the EU quarantine fungus P. citricarpa based on phylogenomic analyses.</title>
        <authorList>
            <consortium name="Lawrence Berkeley National Laboratory"/>
            <person name="Van Ingen-Buijs V.A."/>
            <person name="Van Westerhoven A.C."/>
            <person name="Haridas S."/>
            <person name="Skiadas P."/>
            <person name="Martin F."/>
            <person name="Groenewald J.Z."/>
            <person name="Crous P.W."/>
            <person name="Seidl M.F."/>
        </authorList>
    </citation>
    <scope>NUCLEOTIDE SEQUENCE [LARGE SCALE GENOMIC DNA]</scope>
    <source>
        <strain evidence="5 6">CBS 123374</strain>
    </source>
</reference>
<evidence type="ECO:0000313" key="5">
    <source>
        <dbReference type="EMBL" id="KAK8233717.1"/>
    </source>
</evidence>
<protein>
    <recommendedName>
        <fullName evidence="4">Tyrosinase copper-binding domain-containing protein</fullName>
    </recommendedName>
</protein>
<keyword evidence="3" id="KW-0732">Signal</keyword>
<dbReference type="Gene3D" id="1.10.1280.10">
    <property type="entry name" value="Di-copper center containing domain from catechol oxidase"/>
    <property type="match status" value="1"/>
</dbReference>
<evidence type="ECO:0000256" key="2">
    <source>
        <dbReference type="ARBA" id="ARBA00023008"/>
    </source>
</evidence>
<organism evidence="5 6">
    <name type="scientific">Phyllosticta capitalensis</name>
    <dbReference type="NCBI Taxonomy" id="121624"/>
    <lineage>
        <taxon>Eukaryota</taxon>
        <taxon>Fungi</taxon>
        <taxon>Dikarya</taxon>
        <taxon>Ascomycota</taxon>
        <taxon>Pezizomycotina</taxon>
        <taxon>Dothideomycetes</taxon>
        <taxon>Dothideomycetes incertae sedis</taxon>
        <taxon>Botryosphaeriales</taxon>
        <taxon>Phyllostictaceae</taxon>
        <taxon>Phyllosticta</taxon>
    </lineage>
</organism>
<evidence type="ECO:0000259" key="4">
    <source>
        <dbReference type="PROSITE" id="PS00498"/>
    </source>
</evidence>
<feature type="domain" description="Tyrosinase copper-binding" evidence="4">
    <location>
        <begin position="263"/>
        <end position="274"/>
    </location>
</feature>
<accession>A0ABR1YMI8</accession>
<comment type="caution">
    <text evidence="5">The sequence shown here is derived from an EMBL/GenBank/DDBJ whole genome shotgun (WGS) entry which is preliminary data.</text>
</comment>
<gene>
    <name evidence="5" type="ORF">HDK90DRAFT_466741</name>
</gene>
<dbReference type="PROSITE" id="PS00498">
    <property type="entry name" value="TYROSINASE_2"/>
    <property type="match status" value="1"/>
</dbReference>
<dbReference type="InterPro" id="IPR050316">
    <property type="entry name" value="Tyrosinase/Hemocyanin"/>
</dbReference>
<evidence type="ECO:0000313" key="6">
    <source>
        <dbReference type="Proteomes" id="UP001492380"/>
    </source>
</evidence>
<keyword evidence="1" id="KW-0479">Metal-binding</keyword>
<sequence length="355" mass="39777">MKLLGSQGLLPVAVELLALAPLVSSTCSNPIVRKEWRTLNMTERKSYISAVKCLQAKQPITRNLFEGVRSRYDDFVAAHINETDYVHFVMFRWHRYYVSQYETALRDECGWEGGQPYWDWTLDAEPEIFLNSPVFDNVTGFGGNGYYIDTANDTSVDIHVPGKLGGGCVKDGPFTNYTVHLGPNNSTAYNPRCMTRDIAPGFASAKLNSTMVEWTLSAENYLDFDIRAEGDVSVAGMTYHAGGHKGVGGDVGIIADLYASPSDPLFFLHHANMDRLWWTWQGVDPSTRLYQVQGPDTKFAYPFDFYGEVPYKNVTLAFEMHVGFYVPGGPEWVRIGEVMDTRGGKLCYVYDKAGL</sequence>
<proteinExistence type="predicted"/>
<dbReference type="PANTHER" id="PTHR11474">
    <property type="entry name" value="TYROSINASE FAMILY MEMBER"/>
    <property type="match status" value="1"/>
</dbReference>
<name>A0ABR1YMI8_9PEZI</name>
<dbReference type="Pfam" id="PF00264">
    <property type="entry name" value="Tyrosinase"/>
    <property type="match status" value="1"/>
</dbReference>
<evidence type="ECO:0000256" key="3">
    <source>
        <dbReference type="SAM" id="SignalP"/>
    </source>
</evidence>
<dbReference type="PRINTS" id="PR00092">
    <property type="entry name" value="TYROSINASE"/>
</dbReference>
<feature type="signal peptide" evidence="3">
    <location>
        <begin position="1"/>
        <end position="25"/>
    </location>
</feature>
<dbReference type="Proteomes" id="UP001492380">
    <property type="component" value="Unassembled WGS sequence"/>
</dbReference>
<dbReference type="EMBL" id="JBBWRZ010000006">
    <property type="protein sequence ID" value="KAK8233717.1"/>
    <property type="molecule type" value="Genomic_DNA"/>
</dbReference>
<dbReference type="SUPFAM" id="SSF48056">
    <property type="entry name" value="Di-copper centre-containing domain"/>
    <property type="match status" value="1"/>
</dbReference>
<dbReference type="InterPro" id="IPR002227">
    <property type="entry name" value="Tyrosinase_Cu-bd"/>
</dbReference>
<dbReference type="PANTHER" id="PTHR11474:SF126">
    <property type="entry name" value="TYROSINASE-LIKE PROTEIN TYR-1-RELATED"/>
    <property type="match status" value="1"/>
</dbReference>
<feature type="chain" id="PRO_5045243513" description="Tyrosinase copper-binding domain-containing protein" evidence="3">
    <location>
        <begin position="26"/>
        <end position="355"/>
    </location>
</feature>